<reference evidence="2" key="1">
    <citation type="submission" date="2013-12" db="EMBL/GenBank/DDBJ databases">
        <title>The Genome Sequence of Aphanomyces invadans NJM9701.</title>
        <authorList>
            <consortium name="The Broad Institute Genomics Platform"/>
            <person name="Russ C."/>
            <person name="Tyler B."/>
            <person name="van West P."/>
            <person name="Dieguez-Uribeondo J."/>
            <person name="Young S.K."/>
            <person name="Zeng Q."/>
            <person name="Gargeya S."/>
            <person name="Fitzgerald M."/>
            <person name="Abouelleil A."/>
            <person name="Alvarado L."/>
            <person name="Chapman S.B."/>
            <person name="Gainer-Dewar J."/>
            <person name="Goldberg J."/>
            <person name="Griggs A."/>
            <person name="Gujja S."/>
            <person name="Hansen M."/>
            <person name="Howarth C."/>
            <person name="Imamovic A."/>
            <person name="Ireland A."/>
            <person name="Larimer J."/>
            <person name="McCowan C."/>
            <person name="Murphy C."/>
            <person name="Pearson M."/>
            <person name="Poon T.W."/>
            <person name="Priest M."/>
            <person name="Roberts A."/>
            <person name="Saif S."/>
            <person name="Shea T."/>
            <person name="Sykes S."/>
            <person name="Wortman J."/>
            <person name="Nusbaum C."/>
            <person name="Birren B."/>
        </authorList>
    </citation>
    <scope>NUCLEOTIDE SEQUENCE [LARGE SCALE GENOMIC DNA]</scope>
    <source>
        <strain evidence="2">NJM9701</strain>
    </source>
</reference>
<feature type="region of interest" description="Disordered" evidence="1">
    <location>
        <begin position="260"/>
        <end position="285"/>
    </location>
</feature>
<feature type="compositionally biased region" description="Acidic residues" evidence="1">
    <location>
        <begin position="266"/>
        <end position="279"/>
    </location>
</feature>
<accession>A0A024UJL9</accession>
<dbReference type="VEuPathDB" id="FungiDB:H310_02836"/>
<organism evidence="2">
    <name type="scientific">Aphanomyces invadans</name>
    <dbReference type="NCBI Taxonomy" id="157072"/>
    <lineage>
        <taxon>Eukaryota</taxon>
        <taxon>Sar</taxon>
        <taxon>Stramenopiles</taxon>
        <taxon>Oomycota</taxon>
        <taxon>Saprolegniomycetes</taxon>
        <taxon>Saprolegniales</taxon>
        <taxon>Verrucalvaceae</taxon>
        <taxon>Aphanomyces</taxon>
    </lineage>
</organism>
<sequence length="285" mass="31027">MLSRVVAASRVSVGAVASMCVRGLATAAAPAKIQRPKHTGPPTVQSTAAEIKYLGTVYSIAASSNHLTKDKLEFVVREAKSEKDLPFARESLDTYERNFLLIPTHCTGTFVSKCIQNNQADMALQWMQDSKFLPKHIVNGTFSRLIDHYSDVGQVDKALAVFDVVTKHKIEATTKVYTSMIKMGKKNGKADLALEFATKASHAKMINSHALLQLVGDLPDSDVRDLMPVVKDLAHLGEVFVNKELAALFARYEMEAEPVAASSDAAADEDDADDDAADETTDKKD</sequence>
<dbReference type="EMBL" id="KI913955">
    <property type="protein sequence ID" value="ETW06646.1"/>
    <property type="molecule type" value="Genomic_DNA"/>
</dbReference>
<dbReference type="RefSeq" id="XP_008864721.1">
    <property type="nucleotide sequence ID" value="XM_008866499.1"/>
</dbReference>
<dbReference type="GeneID" id="20079886"/>
<evidence type="ECO:0008006" key="3">
    <source>
        <dbReference type="Google" id="ProtNLM"/>
    </source>
</evidence>
<dbReference type="eggNOG" id="ENOG502QREG">
    <property type="taxonomic scope" value="Eukaryota"/>
</dbReference>
<dbReference type="InterPro" id="IPR011990">
    <property type="entry name" value="TPR-like_helical_dom_sf"/>
</dbReference>
<dbReference type="Gene3D" id="1.25.40.10">
    <property type="entry name" value="Tetratricopeptide repeat domain"/>
    <property type="match status" value="1"/>
</dbReference>
<evidence type="ECO:0000313" key="2">
    <source>
        <dbReference type="EMBL" id="ETW06646.1"/>
    </source>
</evidence>
<dbReference type="OrthoDB" id="156650at2759"/>
<gene>
    <name evidence="2" type="ORF">H310_02836</name>
</gene>
<protein>
    <recommendedName>
        <fullName evidence="3">Pentacotripeptide-repeat region of PRORP domain-containing protein</fullName>
    </recommendedName>
</protein>
<evidence type="ECO:0000256" key="1">
    <source>
        <dbReference type="SAM" id="MobiDB-lite"/>
    </source>
</evidence>
<proteinExistence type="predicted"/>
<name>A0A024UJL9_9STRA</name>
<dbReference type="AlphaFoldDB" id="A0A024UJL9"/>